<organism evidence="1 2">
    <name type="scientific">Dryococelus australis</name>
    <dbReference type="NCBI Taxonomy" id="614101"/>
    <lineage>
        <taxon>Eukaryota</taxon>
        <taxon>Metazoa</taxon>
        <taxon>Ecdysozoa</taxon>
        <taxon>Arthropoda</taxon>
        <taxon>Hexapoda</taxon>
        <taxon>Insecta</taxon>
        <taxon>Pterygota</taxon>
        <taxon>Neoptera</taxon>
        <taxon>Polyneoptera</taxon>
        <taxon>Phasmatodea</taxon>
        <taxon>Verophasmatodea</taxon>
        <taxon>Anareolatae</taxon>
        <taxon>Phasmatidae</taxon>
        <taxon>Eurycanthinae</taxon>
        <taxon>Dryococelus</taxon>
    </lineage>
</organism>
<comment type="caution">
    <text evidence="1">The sequence shown here is derived from an EMBL/GenBank/DDBJ whole genome shotgun (WGS) entry which is preliminary data.</text>
</comment>
<reference evidence="1 2" key="1">
    <citation type="submission" date="2023-02" db="EMBL/GenBank/DDBJ databases">
        <title>LHISI_Scaffold_Assembly.</title>
        <authorList>
            <person name="Stuart O.P."/>
            <person name="Cleave R."/>
            <person name="Magrath M.J.L."/>
            <person name="Mikheyev A.S."/>
        </authorList>
    </citation>
    <scope>NUCLEOTIDE SEQUENCE [LARGE SCALE GENOMIC DNA]</scope>
    <source>
        <strain evidence="1">Daus_M_001</strain>
        <tissue evidence="1">Leg muscle</tissue>
    </source>
</reference>
<gene>
    <name evidence="1" type="ORF">PR048_019124</name>
</gene>
<dbReference type="Proteomes" id="UP001159363">
    <property type="component" value="Chromosome 6"/>
</dbReference>
<protein>
    <submittedName>
        <fullName evidence="1">Uncharacterized protein</fullName>
    </submittedName>
</protein>
<evidence type="ECO:0000313" key="2">
    <source>
        <dbReference type="Proteomes" id="UP001159363"/>
    </source>
</evidence>
<dbReference type="EMBL" id="JARBHB010000007">
    <property type="protein sequence ID" value="KAJ8878546.1"/>
    <property type="molecule type" value="Genomic_DNA"/>
</dbReference>
<evidence type="ECO:0000313" key="1">
    <source>
        <dbReference type="EMBL" id="KAJ8878546.1"/>
    </source>
</evidence>
<name>A0ABQ9H2N2_9NEOP</name>
<accession>A0ABQ9H2N2</accession>
<sequence length="671" mass="73460">MRWILKRTGMQGRGENWISPRKPTDLRHIRMFAHWETFPLRLNRGRGESVVRLLAPYLGEPGSIPGRPCSTMPLVGGSSWGSPVSTLLHSGAALYSPRLTFIGSEDLAVKRHPNLSTPLIRRHWEFICPMDVSSSCPTDESEELQRRMRNTLSMLGVQCCEDIVLRATRGRSLIAQRLHSSVESGRPRARRFHRRRRERRVCAGGGGCRHLPVLQTLLLIKSRLFLILSCHRISARGIRADNAVGRLVFSGISRLPRPPSFRRRSLFTSIALITSQDLAVNGEERYPVIPSPPPPGSSLAAIFPVRSRAGGLHGSKDGRTDGLGRADRLAACGCGPWTAARQATVALLAAKLPTVSQLAGRGLPFERGATGFNCRAQTREFIPVGGDVARQLTPQDTCNELHCGYWLLLRAPRMYSTEQAPAYLATLHPTPLLFITVKRFRVIASQEAHESSAAECNVRRVTATTRGRAATEATPPCRSGSPGIPARGSPHVPSLCEPLQVKAVHNEARTFEINLRIMSLPLPAYISTGAPSEMCPIGGKTSGLRRLDGGEMPDLLWLDGGKTPDQWRLDGTRCRTCDVGPAAVGWGKMPDLRWLDGGKMLGLQRLNGGKTPDLWRLDGGKMLGLRRLDGGKTSGLRRLDGGKTSDLRRVDGGKTPGLRRLDGARCRTCGD</sequence>
<proteinExistence type="predicted"/>
<keyword evidence="2" id="KW-1185">Reference proteome</keyword>